<evidence type="ECO:0000256" key="8">
    <source>
        <dbReference type="ARBA" id="ARBA00023295"/>
    </source>
</evidence>
<name>A0A9W9J4J5_9EURO</name>
<feature type="signal peptide" evidence="14">
    <location>
        <begin position="1"/>
        <end position="21"/>
    </location>
</feature>
<dbReference type="OrthoDB" id="8118055at2759"/>
<evidence type="ECO:0000256" key="11">
    <source>
        <dbReference type="PIRSR" id="PIRSR601382-2"/>
    </source>
</evidence>
<evidence type="ECO:0000256" key="12">
    <source>
        <dbReference type="PIRSR" id="PIRSR601382-3"/>
    </source>
</evidence>
<comment type="catalytic activity">
    <reaction evidence="10">
        <text>N(4)-(alpha-D-Man-(1-&gt;2)-alpha-D-Man-(1-&gt;2)-alpha-D-Man-(1-&gt;3)-[alpha-D-Man-(1-&gt;2)-alpha-D-Man-(1-&gt;3)-[alpha-D-Man-(1-&gt;2)-alpha-D-Man-(1-&gt;6)]-alpha-D-Man-(1-&gt;6)]-beta-D-Man-(1-&gt;4)-beta-D-GlcNAc-(1-&gt;4)-beta-D-GlcNAc)-L-asparaginyl-[protein] (N-glucan mannose isomer 9A1,2,3B1,2,3) + 4 H2O = N(4)-(alpha-D-Man-(1-&gt;3)-[alpha-D-Man-(1-&gt;3)-[alpha-D-Man-(1-&gt;6)]-alpha-D-Man-(1-&gt;6)]-beta-D-Man-(1-&gt;4)-beta-D-GlcNAc-(1-&gt;4)-beta-D-GlcNAc)-L-asparaginyl-[protein] (N-glucan mannose isomer 5A1,2) + 4 beta-D-mannose</text>
        <dbReference type="Rhea" id="RHEA:56008"/>
        <dbReference type="Rhea" id="RHEA-COMP:14356"/>
        <dbReference type="Rhea" id="RHEA-COMP:14367"/>
        <dbReference type="ChEBI" id="CHEBI:15377"/>
        <dbReference type="ChEBI" id="CHEBI:28563"/>
        <dbReference type="ChEBI" id="CHEBI:59087"/>
        <dbReference type="ChEBI" id="CHEBI:139493"/>
        <dbReference type="EC" id="3.2.1.113"/>
    </reaction>
</comment>
<dbReference type="InterPro" id="IPR050749">
    <property type="entry name" value="Glycosyl_Hydrolase_47"/>
</dbReference>
<protein>
    <recommendedName>
        <fullName evidence="13">alpha-1,2-Mannosidase</fullName>
        <ecNumber evidence="13">3.2.1.-</ecNumber>
    </recommendedName>
</protein>
<comment type="caution">
    <text evidence="15">The sequence shown here is derived from an EMBL/GenBank/DDBJ whole genome shotgun (WGS) entry which is preliminary data.</text>
</comment>
<dbReference type="GO" id="GO:0004571">
    <property type="term" value="F:mannosyl-oligosaccharide 1,2-alpha-mannosidase activity"/>
    <property type="evidence" value="ECO:0007669"/>
    <property type="project" value="UniProtKB-EC"/>
</dbReference>
<dbReference type="InterPro" id="IPR001382">
    <property type="entry name" value="Glyco_hydro_47"/>
</dbReference>
<evidence type="ECO:0000313" key="16">
    <source>
        <dbReference type="Proteomes" id="UP001150904"/>
    </source>
</evidence>
<comment type="cofactor">
    <cofactor evidence="1 11">
        <name>Ca(2+)</name>
        <dbReference type="ChEBI" id="CHEBI:29108"/>
    </cofactor>
</comment>
<evidence type="ECO:0000256" key="2">
    <source>
        <dbReference type="ARBA" id="ARBA00004922"/>
    </source>
</evidence>
<dbReference type="RefSeq" id="XP_058303364.1">
    <property type="nucleotide sequence ID" value="XM_058456465.1"/>
</dbReference>
<evidence type="ECO:0000256" key="4">
    <source>
        <dbReference type="ARBA" id="ARBA00022729"/>
    </source>
</evidence>
<keyword evidence="5 13" id="KW-0378">Hydrolase</keyword>
<dbReference type="GO" id="GO:0005783">
    <property type="term" value="C:endoplasmic reticulum"/>
    <property type="evidence" value="ECO:0007669"/>
    <property type="project" value="TreeGrafter"/>
</dbReference>
<keyword evidence="16" id="KW-1185">Reference proteome</keyword>
<evidence type="ECO:0000256" key="13">
    <source>
        <dbReference type="RuleBase" id="RU361193"/>
    </source>
</evidence>
<keyword evidence="11" id="KW-0106">Calcium</keyword>
<dbReference type="InterPro" id="IPR012341">
    <property type="entry name" value="6hp_glycosidase-like_sf"/>
</dbReference>
<accession>A0A9W9J4J5</accession>
<keyword evidence="11" id="KW-0479">Metal-binding</keyword>
<feature type="disulfide bond" evidence="12">
    <location>
        <begin position="346"/>
        <end position="375"/>
    </location>
</feature>
<dbReference type="SUPFAM" id="SSF48225">
    <property type="entry name" value="Seven-hairpin glycosidases"/>
    <property type="match status" value="1"/>
</dbReference>
<dbReference type="PRINTS" id="PR00747">
    <property type="entry name" value="GLYHDRLASE47"/>
</dbReference>
<organism evidence="15 16">
    <name type="scientific">Penicillium cinerascens</name>
    <dbReference type="NCBI Taxonomy" id="70096"/>
    <lineage>
        <taxon>Eukaryota</taxon>
        <taxon>Fungi</taxon>
        <taxon>Dikarya</taxon>
        <taxon>Ascomycota</taxon>
        <taxon>Pezizomycotina</taxon>
        <taxon>Eurotiomycetes</taxon>
        <taxon>Eurotiomycetidae</taxon>
        <taxon>Eurotiales</taxon>
        <taxon>Aspergillaceae</taxon>
        <taxon>Penicillium</taxon>
    </lineage>
</organism>
<dbReference type="EC" id="3.2.1.-" evidence="13"/>
<dbReference type="InterPro" id="IPR036026">
    <property type="entry name" value="Seven-hairpin_glycosidases"/>
</dbReference>
<evidence type="ECO:0000313" key="15">
    <source>
        <dbReference type="EMBL" id="KAJ5190424.1"/>
    </source>
</evidence>
<keyword evidence="8 13" id="KW-0326">Glycosidase</keyword>
<dbReference type="Gene3D" id="1.50.10.10">
    <property type="match status" value="1"/>
</dbReference>
<dbReference type="EMBL" id="JAPQKR010000016">
    <property type="protein sequence ID" value="KAJ5190424.1"/>
    <property type="molecule type" value="Genomic_DNA"/>
</dbReference>
<dbReference type="GeneID" id="83183766"/>
<dbReference type="PANTHER" id="PTHR11742:SF101">
    <property type="entry name" value="MANNOSYL-OLIGOSACCHARIDE ALPHA-1,2-MANNOSIDASE 1B"/>
    <property type="match status" value="1"/>
</dbReference>
<reference evidence="15" key="2">
    <citation type="journal article" date="2023" name="IMA Fungus">
        <title>Comparative genomic study of the Penicillium genus elucidates a diverse pangenome and 15 lateral gene transfer events.</title>
        <authorList>
            <person name="Petersen C."/>
            <person name="Sorensen T."/>
            <person name="Nielsen M.R."/>
            <person name="Sondergaard T.E."/>
            <person name="Sorensen J.L."/>
            <person name="Fitzpatrick D.A."/>
            <person name="Frisvad J.C."/>
            <person name="Nielsen K.L."/>
        </authorList>
    </citation>
    <scope>NUCLEOTIDE SEQUENCE</scope>
    <source>
        <strain evidence="15">IBT 15544</strain>
    </source>
</reference>
<dbReference type="GO" id="GO:0005509">
    <property type="term" value="F:calcium ion binding"/>
    <property type="evidence" value="ECO:0007669"/>
    <property type="project" value="InterPro"/>
</dbReference>
<reference evidence="15" key="1">
    <citation type="submission" date="2022-12" db="EMBL/GenBank/DDBJ databases">
        <authorList>
            <person name="Petersen C."/>
        </authorList>
    </citation>
    <scope>NUCLEOTIDE SEQUENCE</scope>
    <source>
        <strain evidence="15">IBT 15544</strain>
    </source>
</reference>
<evidence type="ECO:0000256" key="5">
    <source>
        <dbReference type="ARBA" id="ARBA00022801"/>
    </source>
</evidence>
<evidence type="ECO:0000256" key="3">
    <source>
        <dbReference type="ARBA" id="ARBA00007658"/>
    </source>
</evidence>
<dbReference type="Proteomes" id="UP001150904">
    <property type="component" value="Unassembled WGS sequence"/>
</dbReference>
<comment type="pathway">
    <text evidence="2">Protein modification; protein glycosylation.</text>
</comment>
<dbReference type="AlphaFoldDB" id="A0A9W9J4J5"/>
<gene>
    <name evidence="15" type="ORF">N7498_009409</name>
</gene>
<sequence length="534" mass="59862">MVVRVSHALLALAALVPAVAAHSSQTCRIVQHDFPAGTNKNDPRAEAVKQAYVREWNQYYKYAFPRDDLLPLTHSGTNDLFGWGATVVDGLDTAIVMGLTDIVEEQLKHIYSVDFTKSAYIVDFFDINIRYIGGLLSSYDLLKSGKFPNPYDEHLVEALLSQAKSLATAISPVFDTVTGLPASQMNLTTGEVIQSTSTINGTQYNSTNTAQAGTMILEYYRLSDLTGDESFREHAKKAENFLINPSPPPIYPGLVGTEVNTDTGKFITFDAGWEAGVDSFIEYLIKTYQYDHSDEYAQQMRDFWVVTAESTIKNIALNPYHRPDLTFLSQSDTNGNLMWSMDDYACFAGGNLLLGGARLGRSDILDLGVKATDGCHWLFNTTLTGLNPSTWAWYNANDTAYDSQYNDNATYRAEAAKNGYFIEDPSYRDYPEPIESIFYAYRITGDTRWQDYNWKIFQALDTERSKSVPYAEISNVDEPGGGELINYVASFYFAEVLKYLYLSFTETDVISLDEFVFNTECHPLRIKEPCGGFT</sequence>
<comment type="catalytic activity">
    <reaction evidence="9">
        <text>N(4)-(alpha-D-Man-(1-&gt;2)-alpha-D-Man-(1-&gt;2)-alpha-D-Man-(1-&gt;3)-[alpha-D-Man-(1-&gt;3)-[alpha-D-Man-(1-&gt;2)-alpha-D-Man-(1-&gt;6)]-alpha-D-Man-(1-&gt;6)]-beta-D-Man-(1-&gt;4)-beta-D-GlcNAc-(1-&gt;4)-beta-D-GlcNAc)-L-asparaginyl-[protein] (N-glucan mannose isomer 8A1,2,3B1,3) + 3 H2O = N(4)-(alpha-D-Man-(1-&gt;3)-[alpha-D-Man-(1-&gt;3)-[alpha-D-Man-(1-&gt;6)]-alpha-D-Man-(1-&gt;6)]-beta-D-Man-(1-&gt;4)-beta-D-GlcNAc-(1-&gt;4)-beta-D-GlcNAc)-L-asparaginyl-[protein] (N-glucan mannose isomer 5A1,2) + 3 beta-D-mannose</text>
        <dbReference type="Rhea" id="RHEA:56028"/>
        <dbReference type="Rhea" id="RHEA-COMP:14358"/>
        <dbReference type="Rhea" id="RHEA-COMP:14367"/>
        <dbReference type="ChEBI" id="CHEBI:15377"/>
        <dbReference type="ChEBI" id="CHEBI:28563"/>
        <dbReference type="ChEBI" id="CHEBI:59087"/>
        <dbReference type="ChEBI" id="CHEBI:60628"/>
        <dbReference type="EC" id="3.2.1.113"/>
    </reaction>
</comment>
<dbReference type="GO" id="GO:0036503">
    <property type="term" value="P:ERAD pathway"/>
    <property type="evidence" value="ECO:0007669"/>
    <property type="project" value="UniProtKB-ARBA"/>
</dbReference>
<evidence type="ECO:0000256" key="6">
    <source>
        <dbReference type="ARBA" id="ARBA00023157"/>
    </source>
</evidence>
<comment type="similarity">
    <text evidence="3 13">Belongs to the glycosyl hydrolase 47 family.</text>
</comment>
<keyword evidence="6 12" id="KW-1015">Disulfide bond</keyword>
<evidence type="ECO:0000256" key="14">
    <source>
        <dbReference type="SAM" id="SignalP"/>
    </source>
</evidence>
<evidence type="ECO:0000256" key="7">
    <source>
        <dbReference type="ARBA" id="ARBA00023180"/>
    </source>
</evidence>
<evidence type="ECO:0000256" key="10">
    <source>
        <dbReference type="ARBA" id="ARBA00048605"/>
    </source>
</evidence>
<dbReference type="Pfam" id="PF01532">
    <property type="entry name" value="Glyco_hydro_47"/>
    <property type="match status" value="1"/>
</dbReference>
<feature type="binding site" evidence="11">
    <location>
        <position position="519"/>
    </location>
    <ligand>
        <name>Ca(2+)</name>
        <dbReference type="ChEBI" id="CHEBI:29108"/>
    </ligand>
</feature>
<dbReference type="GO" id="GO:0016020">
    <property type="term" value="C:membrane"/>
    <property type="evidence" value="ECO:0007669"/>
    <property type="project" value="InterPro"/>
</dbReference>
<evidence type="ECO:0000256" key="9">
    <source>
        <dbReference type="ARBA" id="ARBA00047669"/>
    </source>
</evidence>
<evidence type="ECO:0000256" key="1">
    <source>
        <dbReference type="ARBA" id="ARBA00001913"/>
    </source>
</evidence>
<dbReference type="GO" id="GO:0005975">
    <property type="term" value="P:carbohydrate metabolic process"/>
    <property type="evidence" value="ECO:0007669"/>
    <property type="project" value="InterPro"/>
</dbReference>
<feature type="chain" id="PRO_5040745848" description="alpha-1,2-Mannosidase" evidence="14">
    <location>
        <begin position="22"/>
        <end position="534"/>
    </location>
</feature>
<keyword evidence="4 14" id="KW-0732">Signal</keyword>
<keyword evidence="7" id="KW-0325">Glycoprotein</keyword>
<dbReference type="PANTHER" id="PTHR11742">
    <property type="entry name" value="MANNOSYL-OLIGOSACCHARIDE ALPHA-1,2-MANNOSIDASE-RELATED"/>
    <property type="match status" value="1"/>
</dbReference>
<proteinExistence type="inferred from homology"/>